<comment type="catalytic activity">
    <reaction evidence="1">
        <text>ATP + protein L-histidine = ADP + protein N-phospho-L-histidine.</text>
        <dbReference type="EC" id="2.7.13.3"/>
    </reaction>
</comment>
<dbReference type="InterPro" id="IPR003661">
    <property type="entry name" value="HisK_dim/P_dom"/>
</dbReference>
<name>A0ABY7T6L1_9SPHI</name>
<dbReference type="Gene3D" id="1.10.287.130">
    <property type="match status" value="1"/>
</dbReference>
<dbReference type="InterPro" id="IPR036890">
    <property type="entry name" value="HATPase_C_sf"/>
</dbReference>
<feature type="signal peptide" evidence="7">
    <location>
        <begin position="1"/>
        <end position="19"/>
    </location>
</feature>
<dbReference type="InterPro" id="IPR003594">
    <property type="entry name" value="HATPase_dom"/>
</dbReference>
<dbReference type="PANTHER" id="PTHR43047:SF72">
    <property type="entry name" value="OSMOSENSING HISTIDINE PROTEIN KINASE SLN1"/>
    <property type="match status" value="1"/>
</dbReference>
<keyword evidence="3" id="KW-0597">Phosphoprotein</keyword>
<dbReference type="Proteomes" id="UP001216139">
    <property type="component" value="Chromosome"/>
</dbReference>
<evidence type="ECO:0000259" key="8">
    <source>
        <dbReference type="PROSITE" id="PS50109"/>
    </source>
</evidence>
<sequence>MSKYFLRPVLLLLLANLLAGCKKDTEQKIITHPEATELIAKLTNVGVNHTEERLYAIDSVYTQFKQPGVGDLWEKYNFLALCSKHDRKFHQAVVYADSAIWVIRNYTHDPEYSILFTRANITKGGILLRINSYDEASQVFYKAKTVISADLSTCKHRYLLALVNNSLADVNYRQQHYKEAIKLYKRTVESLPDCGNGIDYFATMQGNLDNVGLSFMGNNQPDSAIVYYNKALAFIEKNAAHHIEKNGYVEGAKGVVLGNRAKAYRQENMYDNAARDYKESIRINSRKGYENGDAIYAKIGLGGLYLETHKTDSTKIILNELEPDVKTDTVALLRYLKLKSDYLKATGDFKLATRQLETYVQVKEEDDLRMHDLNKLDLNKEFKLLDQKYKLESLEKENRLKTTYLINAIVFCFMCMVVIVFFIRTRNRAWTMMDNMEQVKIQLRLAAHAIEQKSRDFGQVLNALEHDLKNPLTAISSMAEILLLEYGRPEDESEMIDLIRLTSVDLVENINSLLEIGNSPDVTDAEQEIINVEELLFSSVSIMKYRAREKDQTIYLSTPGEVYVKINHVKLWRVINNLLVNAIKFSKSHSEIYVDMQRKQDTVEISVKDTGIGIPQKFKNKLFTMFTEAKRTGTAGEQSFGLGLYTSKQILDGYGGKIWFESVENSGSIFYFSLPVQKMF</sequence>
<keyword evidence="6" id="KW-1133">Transmembrane helix</keyword>
<evidence type="ECO:0000256" key="2">
    <source>
        <dbReference type="ARBA" id="ARBA00012438"/>
    </source>
</evidence>
<dbReference type="PROSITE" id="PS50109">
    <property type="entry name" value="HIS_KIN"/>
    <property type="match status" value="1"/>
</dbReference>
<keyword evidence="4" id="KW-0808">Transferase</keyword>
<dbReference type="SUPFAM" id="SSF48452">
    <property type="entry name" value="TPR-like"/>
    <property type="match status" value="1"/>
</dbReference>
<dbReference type="PRINTS" id="PR00344">
    <property type="entry name" value="BCTRLSENSOR"/>
</dbReference>
<dbReference type="InterPro" id="IPR011990">
    <property type="entry name" value="TPR-like_helical_dom_sf"/>
</dbReference>
<feature type="domain" description="Histidine kinase" evidence="8">
    <location>
        <begin position="463"/>
        <end position="678"/>
    </location>
</feature>
<evidence type="ECO:0000313" key="9">
    <source>
        <dbReference type="EMBL" id="WCT11899.1"/>
    </source>
</evidence>
<dbReference type="SUPFAM" id="SSF55874">
    <property type="entry name" value="ATPase domain of HSP90 chaperone/DNA topoisomerase II/histidine kinase"/>
    <property type="match status" value="1"/>
</dbReference>
<evidence type="ECO:0000256" key="3">
    <source>
        <dbReference type="ARBA" id="ARBA00022553"/>
    </source>
</evidence>
<dbReference type="Gene3D" id="3.30.565.10">
    <property type="entry name" value="Histidine kinase-like ATPase, C-terminal domain"/>
    <property type="match status" value="1"/>
</dbReference>
<gene>
    <name evidence="9" type="ORF">PQO05_24505</name>
</gene>
<dbReference type="InterPro" id="IPR036097">
    <property type="entry name" value="HisK_dim/P_sf"/>
</dbReference>
<protein>
    <recommendedName>
        <fullName evidence="2">histidine kinase</fullName>
        <ecNumber evidence="2">2.7.13.3</ecNumber>
    </recommendedName>
</protein>
<dbReference type="RefSeq" id="WP_273630098.1">
    <property type="nucleotide sequence ID" value="NZ_CP117167.1"/>
</dbReference>
<dbReference type="PROSITE" id="PS51257">
    <property type="entry name" value="PROKAR_LIPOPROTEIN"/>
    <property type="match status" value="1"/>
</dbReference>
<feature type="chain" id="PRO_5047509628" description="histidine kinase" evidence="7">
    <location>
        <begin position="20"/>
        <end position="680"/>
    </location>
</feature>
<feature type="transmembrane region" description="Helical" evidence="6">
    <location>
        <begin position="404"/>
        <end position="423"/>
    </location>
</feature>
<accession>A0ABY7T6L1</accession>
<keyword evidence="7" id="KW-0732">Signal</keyword>
<dbReference type="SMART" id="SM00387">
    <property type="entry name" value="HATPase_c"/>
    <property type="match status" value="1"/>
</dbReference>
<dbReference type="Pfam" id="PF13181">
    <property type="entry name" value="TPR_8"/>
    <property type="match status" value="1"/>
</dbReference>
<evidence type="ECO:0000256" key="4">
    <source>
        <dbReference type="ARBA" id="ARBA00022679"/>
    </source>
</evidence>
<dbReference type="SMART" id="SM00028">
    <property type="entry name" value="TPR"/>
    <property type="match status" value="5"/>
</dbReference>
<dbReference type="SMART" id="SM00388">
    <property type="entry name" value="HisKA"/>
    <property type="match status" value="1"/>
</dbReference>
<proteinExistence type="predicted"/>
<evidence type="ECO:0000256" key="6">
    <source>
        <dbReference type="SAM" id="Phobius"/>
    </source>
</evidence>
<keyword evidence="6" id="KW-0812">Transmembrane</keyword>
<keyword evidence="6" id="KW-0472">Membrane</keyword>
<dbReference type="SUPFAM" id="SSF47384">
    <property type="entry name" value="Homodimeric domain of signal transducing histidine kinase"/>
    <property type="match status" value="1"/>
</dbReference>
<dbReference type="Pfam" id="PF02518">
    <property type="entry name" value="HATPase_c"/>
    <property type="match status" value="1"/>
</dbReference>
<dbReference type="InterPro" id="IPR019734">
    <property type="entry name" value="TPR_rpt"/>
</dbReference>
<dbReference type="PANTHER" id="PTHR43047">
    <property type="entry name" value="TWO-COMPONENT HISTIDINE PROTEIN KINASE"/>
    <property type="match status" value="1"/>
</dbReference>
<dbReference type="Pfam" id="PF00512">
    <property type="entry name" value="HisKA"/>
    <property type="match status" value="1"/>
</dbReference>
<evidence type="ECO:0000256" key="5">
    <source>
        <dbReference type="ARBA" id="ARBA00022777"/>
    </source>
</evidence>
<dbReference type="CDD" id="cd00075">
    <property type="entry name" value="HATPase"/>
    <property type="match status" value="1"/>
</dbReference>
<evidence type="ECO:0000256" key="1">
    <source>
        <dbReference type="ARBA" id="ARBA00000085"/>
    </source>
</evidence>
<evidence type="ECO:0000313" key="10">
    <source>
        <dbReference type="Proteomes" id="UP001216139"/>
    </source>
</evidence>
<dbReference type="InterPro" id="IPR004358">
    <property type="entry name" value="Sig_transdc_His_kin-like_C"/>
</dbReference>
<dbReference type="CDD" id="cd00082">
    <property type="entry name" value="HisKA"/>
    <property type="match status" value="1"/>
</dbReference>
<dbReference type="GO" id="GO:0016301">
    <property type="term" value="F:kinase activity"/>
    <property type="evidence" value="ECO:0007669"/>
    <property type="project" value="UniProtKB-KW"/>
</dbReference>
<keyword evidence="5 9" id="KW-0418">Kinase</keyword>
<reference evidence="9 10" key="1">
    <citation type="submission" date="2023-02" db="EMBL/GenBank/DDBJ databases">
        <title>Genome sequence of Mucilaginibacter jinjuensis strain KACC 16571.</title>
        <authorList>
            <person name="Kim S."/>
            <person name="Heo J."/>
            <person name="Kwon S.-W."/>
        </authorList>
    </citation>
    <scope>NUCLEOTIDE SEQUENCE [LARGE SCALE GENOMIC DNA]</scope>
    <source>
        <strain evidence="9 10">KACC 16571</strain>
    </source>
</reference>
<dbReference type="EMBL" id="CP117167">
    <property type="protein sequence ID" value="WCT11899.1"/>
    <property type="molecule type" value="Genomic_DNA"/>
</dbReference>
<keyword evidence="10" id="KW-1185">Reference proteome</keyword>
<organism evidence="9 10">
    <name type="scientific">Mucilaginibacter jinjuensis</name>
    <dbReference type="NCBI Taxonomy" id="1176721"/>
    <lineage>
        <taxon>Bacteria</taxon>
        <taxon>Pseudomonadati</taxon>
        <taxon>Bacteroidota</taxon>
        <taxon>Sphingobacteriia</taxon>
        <taxon>Sphingobacteriales</taxon>
        <taxon>Sphingobacteriaceae</taxon>
        <taxon>Mucilaginibacter</taxon>
    </lineage>
</organism>
<dbReference type="InterPro" id="IPR005467">
    <property type="entry name" value="His_kinase_dom"/>
</dbReference>
<evidence type="ECO:0000256" key="7">
    <source>
        <dbReference type="SAM" id="SignalP"/>
    </source>
</evidence>
<dbReference type="Gene3D" id="1.25.40.10">
    <property type="entry name" value="Tetratricopeptide repeat domain"/>
    <property type="match status" value="2"/>
</dbReference>
<dbReference type="EC" id="2.7.13.3" evidence="2"/>